<dbReference type="KEGG" id="sspb:CP982_27900"/>
<protein>
    <submittedName>
        <fullName evidence="3">Uncharacterized protein</fullName>
    </submittedName>
</protein>
<name>A0A5P2XAM5_STRST</name>
<feature type="compositionally biased region" description="Basic and acidic residues" evidence="1">
    <location>
        <begin position="94"/>
        <end position="108"/>
    </location>
</feature>
<dbReference type="Proteomes" id="UP000549009">
    <property type="component" value="Unassembled WGS sequence"/>
</dbReference>
<reference evidence="2 5" key="2">
    <citation type="submission" date="2020-08" db="EMBL/GenBank/DDBJ databases">
        <title>Genomic Encyclopedia of Type Strains, Phase III (KMG-III): the genomes of soil and plant-associated and newly described type strains.</title>
        <authorList>
            <person name="Whitman W."/>
        </authorList>
    </citation>
    <scope>NUCLEOTIDE SEQUENCE [LARGE SCALE GENOMIC DNA]</scope>
    <source>
        <strain evidence="2 5">CECT 3146</strain>
    </source>
</reference>
<feature type="region of interest" description="Disordered" evidence="1">
    <location>
        <begin position="55"/>
        <end position="108"/>
    </location>
</feature>
<dbReference type="EMBL" id="JACHJD010000005">
    <property type="protein sequence ID" value="MBB5104610.1"/>
    <property type="molecule type" value="Genomic_DNA"/>
</dbReference>
<dbReference type="Proteomes" id="UP000326505">
    <property type="component" value="Chromosome"/>
</dbReference>
<sequence>MGTDGSRSVPRPEGEHACPSCGRLVGTAIKRRKVLGAYVPVWGPAPCRNPACDACVTEEESGGGGRRGHKGRRRGAHQQQKGRPQTPAPGPAEADTKSVVEPERDPGA</sequence>
<evidence type="ECO:0000313" key="4">
    <source>
        <dbReference type="Proteomes" id="UP000326505"/>
    </source>
</evidence>
<keyword evidence="5" id="KW-1185">Reference proteome</keyword>
<dbReference type="EMBL" id="CP023690">
    <property type="protein sequence ID" value="QEV62063.1"/>
    <property type="molecule type" value="Genomic_DNA"/>
</dbReference>
<accession>A0A5P2XAM5</accession>
<evidence type="ECO:0000313" key="5">
    <source>
        <dbReference type="Proteomes" id="UP000549009"/>
    </source>
</evidence>
<organism evidence="3 4">
    <name type="scientific">Streptomyces spectabilis</name>
    <dbReference type="NCBI Taxonomy" id="68270"/>
    <lineage>
        <taxon>Bacteria</taxon>
        <taxon>Bacillati</taxon>
        <taxon>Actinomycetota</taxon>
        <taxon>Actinomycetes</taxon>
        <taxon>Kitasatosporales</taxon>
        <taxon>Streptomycetaceae</taxon>
        <taxon>Streptomyces</taxon>
    </lineage>
</organism>
<feature type="compositionally biased region" description="Basic residues" evidence="1">
    <location>
        <begin position="66"/>
        <end position="76"/>
    </location>
</feature>
<proteinExistence type="predicted"/>
<evidence type="ECO:0000313" key="2">
    <source>
        <dbReference type="EMBL" id="MBB5104610.1"/>
    </source>
</evidence>
<dbReference type="OrthoDB" id="4326748at2"/>
<reference evidence="3 4" key="1">
    <citation type="submission" date="2017-09" db="EMBL/GenBank/DDBJ databases">
        <authorList>
            <person name="Lee N."/>
            <person name="Cho B.-K."/>
        </authorList>
    </citation>
    <scope>NUCLEOTIDE SEQUENCE [LARGE SCALE GENOMIC DNA]</scope>
    <source>
        <strain evidence="3 4">ATCC 27465</strain>
    </source>
</reference>
<evidence type="ECO:0000313" key="3">
    <source>
        <dbReference type="EMBL" id="QEV62063.1"/>
    </source>
</evidence>
<gene>
    <name evidence="3" type="ORF">CP982_27900</name>
    <name evidence="2" type="ORF">FHS40_003694</name>
</gene>
<feature type="region of interest" description="Disordered" evidence="1">
    <location>
        <begin position="1"/>
        <end position="21"/>
    </location>
</feature>
<evidence type="ECO:0000256" key="1">
    <source>
        <dbReference type="SAM" id="MobiDB-lite"/>
    </source>
</evidence>
<dbReference type="AlphaFoldDB" id="A0A5P2XAM5"/>
<dbReference type="RefSeq" id="WP_150512982.1">
    <property type="nucleotide sequence ID" value="NZ_BMSQ01000001.1"/>
</dbReference>